<dbReference type="AlphaFoldDB" id="A0A6S6SW70"/>
<reference evidence="2" key="1">
    <citation type="submission" date="2020-01" db="EMBL/GenBank/DDBJ databases">
        <authorList>
            <person name="Meier V. D."/>
            <person name="Meier V D."/>
        </authorList>
    </citation>
    <scope>NUCLEOTIDE SEQUENCE</scope>
    <source>
        <strain evidence="2">HLG_WM_MAG_12</strain>
    </source>
</reference>
<organism evidence="2">
    <name type="scientific">uncultured Campylobacterales bacterium</name>
    <dbReference type="NCBI Taxonomy" id="352960"/>
    <lineage>
        <taxon>Bacteria</taxon>
        <taxon>Pseudomonadati</taxon>
        <taxon>Campylobacterota</taxon>
        <taxon>Epsilonproteobacteria</taxon>
        <taxon>Campylobacterales</taxon>
        <taxon>environmental samples</taxon>
    </lineage>
</organism>
<feature type="transmembrane region" description="Helical" evidence="1">
    <location>
        <begin position="48"/>
        <end position="81"/>
    </location>
</feature>
<gene>
    <name evidence="2" type="ORF">HELGO_WM5987</name>
</gene>
<feature type="transmembrane region" description="Helical" evidence="1">
    <location>
        <begin position="145"/>
        <end position="165"/>
    </location>
</feature>
<keyword evidence="1" id="KW-0812">Transmembrane</keyword>
<evidence type="ECO:0000256" key="1">
    <source>
        <dbReference type="SAM" id="Phobius"/>
    </source>
</evidence>
<keyword evidence="1" id="KW-1133">Transmembrane helix</keyword>
<accession>A0A6S6SW70</accession>
<evidence type="ECO:0000313" key="2">
    <source>
        <dbReference type="EMBL" id="CAA6810334.1"/>
    </source>
</evidence>
<proteinExistence type="predicted"/>
<feature type="transmembrane region" description="Helical" evidence="1">
    <location>
        <begin position="121"/>
        <end position="139"/>
    </location>
</feature>
<dbReference type="EMBL" id="CACVAW010000040">
    <property type="protein sequence ID" value="CAA6810334.1"/>
    <property type="molecule type" value="Genomic_DNA"/>
</dbReference>
<keyword evidence="1" id="KW-0472">Membrane</keyword>
<name>A0A6S6SW70_9BACT</name>
<sequence>MKDWKLFTSLTTIGTVLLYILGILFHSASMSYFNLDIHEFSLEFHEYLFYGFVAILHMITYNLLSFFLGITILGILLQIIYKVQKVDTRSLLYNKNRHIHRSLKIKLYLSRLFNKISSQKIRSFFNFILKVFHFIFDFLEKSTNSLIYFFVAIYLIIGIILLTRFPHKMGENLAKKHENNCILKEIDFGNGIYENGCKIICEGSYCAYTDGNITFIDDNGRIIKIK</sequence>
<protein>
    <submittedName>
        <fullName evidence="2">Uncharacterized protein</fullName>
    </submittedName>
</protein>
<feature type="transmembrane region" description="Helical" evidence="1">
    <location>
        <begin position="7"/>
        <end position="28"/>
    </location>
</feature>